<name>A0A8D3X068_PRIMW</name>
<reference evidence="2 3" key="1">
    <citation type="journal article" date="2011" name="J. Bacteriol.">
        <title>Complete genome sequence of the industrial strain Bacillus megaterium WSH-002.</title>
        <authorList>
            <person name="Liu L."/>
            <person name="Li Y."/>
            <person name="Zhang J."/>
            <person name="Zou W."/>
            <person name="Zhou Z."/>
            <person name="Liu J."/>
            <person name="Li X."/>
            <person name="Wang L."/>
            <person name="Chen J."/>
        </authorList>
    </citation>
    <scope>NUCLEOTIDE SEQUENCE [LARGE SCALE GENOMIC DNA]</scope>
    <source>
        <strain evidence="2 3">WSH-002</strain>
    </source>
</reference>
<dbReference type="Proteomes" id="UP000001283">
    <property type="component" value="Chromosome"/>
</dbReference>
<dbReference type="PANTHER" id="PTHR11895:SF176">
    <property type="entry name" value="AMIDASE AMID-RELATED"/>
    <property type="match status" value="1"/>
</dbReference>
<dbReference type="GO" id="GO:0016740">
    <property type="term" value="F:transferase activity"/>
    <property type="evidence" value="ECO:0007669"/>
    <property type="project" value="UniProtKB-KW"/>
</dbReference>
<protein>
    <submittedName>
        <fullName evidence="2">Glutamyl-tRNA(Gln) amidotransferase subunit A</fullName>
    </submittedName>
</protein>
<keyword evidence="2" id="KW-0808">Transferase</keyword>
<dbReference type="Pfam" id="PF01425">
    <property type="entry name" value="Amidase"/>
    <property type="match status" value="1"/>
</dbReference>
<dbReference type="KEGG" id="bmh:BMWSH_1588"/>
<evidence type="ECO:0000313" key="3">
    <source>
        <dbReference type="Proteomes" id="UP000001283"/>
    </source>
</evidence>
<feature type="domain" description="Amidase" evidence="1">
    <location>
        <begin position="27"/>
        <end position="448"/>
    </location>
</feature>
<accession>A0A8D3X068</accession>
<evidence type="ECO:0000259" key="1">
    <source>
        <dbReference type="Pfam" id="PF01425"/>
    </source>
</evidence>
<dbReference type="EMBL" id="CP003017">
    <property type="protein sequence ID" value="AEN88470.1"/>
    <property type="molecule type" value="Genomic_DNA"/>
</dbReference>
<sequence>MMIKELTKMNIDEVSPLIEQKKLSPTELVKHTLEKISNENSNTNSFITVCSEKALKAAEDLEKELVEGNVRSKLHGVPIALKDLIFTKGIRTTMGSKLYKDFIPDTNATIVEKLENAGAIIIGKVNTHEFAYGPTGDRSYFGSCLNPYDSSKITGGSSSGSAASVGAGLVNLSVGTDTGGSIRIPSSACGTVGMKPTFGLVSKKDVHALSYTQDHVGPITRTVKENALLLNVLAGYDPNDPYSLNMEIQDYSSLIGTDVKGMVIGIPSFYLQSLEEEVHQMFSKCIKVCEYLGAKVTEVNIDDIGEISHAQSITVQFEASSIHAQTLKNHQKSIDSEVYERLKASRLVKAYEYVHAQSKKQELIYKYNQVFDHVDILLTPTLPIVPPNIGQREVTINGKVESVRNALLRLTAPTNFTGNPSLSLPVELSKDGLPIGLQLISRHGMEAKIYQFAYMLEQHVNFAK</sequence>
<dbReference type="SUPFAM" id="SSF75304">
    <property type="entry name" value="Amidase signature (AS) enzymes"/>
    <property type="match status" value="1"/>
</dbReference>
<evidence type="ECO:0000313" key="2">
    <source>
        <dbReference type="EMBL" id="AEN88470.1"/>
    </source>
</evidence>
<organism evidence="2 3">
    <name type="scientific">Priestia megaterium (strain WSH-002)</name>
    <name type="common">Bacillus megaterium</name>
    <dbReference type="NCBI Taxonomy" id="1006007"/>
    <lineage>
        <taxon>Bacteria</taxon>
        <taxon>Bacillati</taxon>
        <taxon>Bacillota</taxon>
        <taxon>Bacilli</taxon>
        <taxon>Bacillales</taxon>
        <taxon>Bacillaceae</taxon>
        <taxon>Priestia</taxon>
    </lineage>
</organism>
<dbReference type="InterPro" id="IPR020556">
    <property type="entry name" value="Amidase_CS"/>
</dbReference>
<dbReference type="InterPro" id="IPR000120">
    <property type="entry name" value="Amidase"/>
</dbReference>
<dbReference type="PROSITE" id="PS00571">
    <property type="entry name" value="AMIDASES"/>
    <property type="match status" value="1"/>
</dbReference>
<dbReference type="InterPro" id="IPR036928">
    <property type="entry name" value="AS_sf"/>
</dbReference>
<dbReference type="Gene3D" id="3.90.1300.10">
    <property type="entry name" value="Amidase signature (AS) domain"/>
    <property type="match status" value="1"/>
</dbReference>
<gene>
    <name evidence="2" type="ORF">BMWSH_1588</name>
</gene>
<dbReference type="PANTHER" id="PTHR11895">
    <property type="entry name" value="TRANSAMIDASE"/>
    <property type="match status" value="1"/>
</dbReference>
<proteinExistence type="predicted"/>
<dbReference type="InterPro" id="IPR023631">
    <property type="entry name" value="Amidase_dom"/>
</dbReference>
<dbReference type="AlphaFoldDB" id="A0A8D3X068"/>